<dbReference type="SMART" id="SM00320">
    <property type="entry name" value="WD40"/>
    <property type="match status" value="2"/>
</dbReference>
<evidence type="ECO:0000256" key="1">
    <source>
        <dbReference type="ARBA" id="ARBA00022448"/>
    </source>
</evidence>
<dbReference type="InterPro" id="IPR011990">
    <property type="entry name" value="TPR-like_helical_dom_sf"/>
</dbReference>
<dbReference type="VEuPathDB" id="FungiDB:SJAG_00380"/>
<evidence type="ECO:0000313" key="8">
    <source>
        <dbReference type="Proteomes" id="UP000001744"/>
    </source>
</evidence>
<dbReference type="InterPro" id="IPR045111">
    <property type="entry name" value="Vps41/Vps8"/>
</dbReference>
<evidence type="ECO:0000313" key="7">
    <source>
        <dbReference type="JaponicusDB" id="SJAG_00380"/>
    </source>
</evidence>
<feature type="compositionally biased region" description="Low complexity" evidence="4">
    <location>
        <begin position="1"/>
        <end position="11"/>
    </location>
</feature>
<dbReference type="STRING" id="402676.B6JVG9"/>
<evidence type="ECO:0000256" key="2">
    <source>
        <dbReference type="ARBA" id="ARBA00022927"/>
    </source>
</evidence>
<keyword evidence="2" id="KW-0653">Protein transport</keyword>
<keyword evidence="1" id="KW-0813">Transport</keyword>
<dbReference type="HOGENOM" id="CLU_001285_2_2_1"/>
<dbReference type="Proteomes" id="UP000001744">
    <property type="component" value="Unassembled WGS sequence"/>
</dbReference>
<dbReference type="GO" id="GO:0009267">
    <property type="term" value="P:cellular response to starvation"/>
    <property type="evidence" value="ECO:0000318"/>
    <property type="project" value="GO_Central"/>
</dbReference>
<dbReference type="eggNOG" id="KOG2066">
    <property type="taxonomic scope" value="Eukaryota"/>
</dbReference>
<evidence type="ECO:0000313" key="6">
    <source>
        <dbReference type="EMBL" id="EEB05370.1"/>
    </source>
</evidence>
<sequence length="848" mass="97146">MSDTETSSSDDSSYHDSSDEDEEPKLSYERLTDSFSECFAQDSISASLVTKEFYIFGSHNGILYLFRRDYTLFRKLRFHTASIMDIDCDLEGEVVATCSMDGKIVIFNISSRETSVHDYKRPLLSVSIDPYYSGRSSRQVVSGGRAGQLVLTEKGWLGSKNIILHQNCGTVYKVSWHKHFIAWASEDGVRIYSTEFGQHLRFLHKPKRRANEQLFPYRFHWQSESRLLVGWAEYITIITIEPAQTAGELPIAQVEAMLELDCIVSGLSMIGGNYLVLAFVADADAFAMNDTSKLQEPSRPEIRLIDEDFQEVSGDALGLNSYAKLRPLDYILSNDMSESGDVYVVSPTEYVRVRERNEIDHVVYLLSKERYSEAIDIVQTLKEVPPNLELRTLGKRYINHLVHKNDYKQAASIIASLFKNDMTSWEKWVFIFAERDHLMDLVDYLPLGEQHLSSLVYEMVLAYELGSSETKLLHSLKTWPSALYNAYTVKDTVLERFKQDTENQILIECLAILSMETKSPKDAFHYYLKLKRHEAIQILSQYNFYSEAKNNVAALLSIPHEDTNEGDANPLVLDMLVQHTHTFELVSVIDQLKDCPSLLFSYYCAYENVYPNSLSEYGDSKLELFAKFDRKRFSRFLEENQCYSLDHAVEVCREYNYLDELVFVLTRMGSNKKALMLIINQLYDVGRAIQYVKEQADQELWEVLIAYSMDKPEFIKTLVENIGTDKNAIELIRRIPAKVEVSSLKSSVLKLLADHETQHSLYSACDHLFKSEALHYADISHDQATKGLLLKVDPVNNCNLCGLDLCSTEKQFGSASIVYDPSTKSFSHYNCFQHQTQSVHEDESILEI</sequence>
<dbReference type="InterPro" id="IPR015943">
    <property type="entry name" value="WD40/YVTN_repeat-like_dom_sf"/>
</dbReference>
<protein>
    <submittedName>
        <fullName evidence="6">Vacuolar protein sorting-associated protein Vps41</fullName>
    </submittedName>
</protein>
<dbReference type="GO" id="GO:0030897">
    <property type="term" value="C:HOPS complex"/>
    <property type="evidence" value="ECO:0000318"/>
    <property type="project" value="GO_Central"/>
</dbReference>
<dbReference type="InterPro" id="IPR036322">
    <property type="entry name" value="WD40_repeat_dom_sf"/>
</dbReference>
<dbReference type="JaponicusDB" id="SJAG_00380">
    <property type="gene designation" value="vps41"/>
</dbReference>
<dbReference type="InterPro" id="IPR001680">
    <property type="entry name" value="WD40_rpt"/>
</dbReference>
<dbReference type="PANTHER" id="PTHR12616">
    <property type="entry name" value="VACUOLAR PROTEIN SORTING VPS41"/>
    <property type="match status" value="1"/>
</dbReference>
<dbReference type="GO" id="GO:0006623">
    <property type="term" value="P:protein targeting to vacuole"/>
    <property type="evidence" value="ECO:0000318"/>
    <property type="project" value="GO_Central"/>
</dbReference>
<dbReference type="Gene3D" id="2.130.10.10">
    <property type="entry name" value="YVTN repeat-like/Quinoprotein amine dehydrogenase"/>
    <property type="match status" value="1"/>
</dbReference>
<name>B6JVG9_SCHJY</name>
<feature type="domain" description="Vps41 beta-propeller" evidence="5">
    <location>
        <begin position="26"/>
        <end position="355"/>
    </location>
</feature>
<dbReference type="Pfam" id="PF23411">
    <property type="entry name" value="Beta-prop_Vps41"/>
    <property type="match status" value="1"/>
</dbReference>
<gene>
    <name evidence="7" type="primary">vps41</name>
    <name evidence="6" type="ORF">SJAG_00380</name>
</gene>
<dbReference type="InterPro" id="IPR000547">
    <property type="entry name" value="Clathrin_H-chain/VPS_repeat"/>
</dbReference>
<dbReference type="PROSITE" id="PS50236">
    <property type="entry name" value="CHCR"/>
    <property type="match status" value="1"/>
</dbReference>
<organism evidence="6 8">
    <name type="scientific">Schizosaccharomyces japonicus (strain yFS275 / FY16936)</name>
    <name type="common">Fission yeast</name>
    <dbReference type="NCBI Taxonomy" id="402676"/>
    <lineage>
        <taxon>Eukaryota</taxon>
        <taxon>Fungi</taxon>
        <taxon>Dikarya</taxon>
        <taxon>Ascomycota</taxon>
        <taxon>Taphrinomycotina</taxon>
        <taxon>Schizosaccharomycetes</taxon>
        <taxon>Schizosaccharomycetales</taxon>
        <taxon>Schizosaccharomycetaceae</taxon>
        <taxon>Schizosaccharomyces</taxon>
    </lineage>
</organism>
<feature type="region of interest" description="Disordered" evidence="4">
    <location>
        <begin position="1"/>
        <end position="26"/>
    </location>
</feature>
<keyword evidence="8" id="KW-1185">Reference proteome</keyword>
<dbReference type="Gene3D" id="1.25.40.10">
    <property type="entry name" value="Tetratricopeptide repeat domain"/>
    <property type="match status" value="1"/>
</dbReference>
<dbReference type="RefSeq" id="XP_002171663.1">
    <property type="nucleotide sequence ID" value="XM_002171627.1"/>
</dbReference>
<dbReference type="SMART" id="SM00299">
    <property type="entry name" value="CLH"/>
    <property type="match status" value="1"/>
</dbReference>
<evidence type="ECO:0000256" key="3">
    <source>
        <dbReference type="PROSITE-ProRule" id="PRU01006"/>
    </source>
</evidence>
<dbReference type="AlphaFoldDB" id="B6JVG9"/>
<dbReference type="Pfam" id="PF23556">
    <property type="entry name" value="TPR_Vps41"/>
    <property type="match status" value="1"/>
</dbReference>
<feature type="repeat" description="CHCR" evidence="3">
    <location>
        <begin position="573"/>
        <end position="717"/>
    </location>
</feature>
<dbReference type="PANTHER" id="PTHR12616:SF1">
    <property type="entry name" value="VACUOLAR PROTEIN SORTING-ASSOCIATED PROTEIN 41 HOMOLOG"/>
    <property type="match status" value="1"/>
</dbReference>
<dbReference type="GO" id="GO:0034058">
    <property type="term" value="P:endosomal vesicle fusion"/>
    <property type="evidence" value="ECO:0000318"/>
    <property type="project" value="GO_Central"/>
</dbReference>
<dbReference type="GO" id="GO:0016236">
    <property type="term" value="P:macroautophagy"/>
    <property type="evidence" value="ECO:0000318"/>
    <property type="project" value="GO_Central"/>
</dbReference>
<dbReference type="SUPFAM" id="SSF50978">
    <property type="entry name" value="WD40 repeat-like"/>
    <property type="match status" value="1"/>
</dbReference>
<accession>B6JVG9</accession>
<dbReference type="OMA" id="PQLVWQD"/>
<dbReference type="GeneID" id="7049526"/>
<proteinExistence type="predicted"/>
<reference evidence="6 8" key="1">
    <citation type="journal article" date="2011" name="Science">
        <title>Comparative functional genomics of the fission yeasts.</title>
        <authorList>
            <person name="Rhind N."/>
            <person name="Chen Z."/>
            <person name="Yassour M."/>
            <person name="Thompson D.A."/>
            <person name="Haas B.J."/>
            <person name="Habib N."/>
            <person name="Wapinski I."/>
            <person name="Roy S."/>
            <person name="Lin M.F."/>
            <person name="Heiman D.I."/>
            <person name="Young S.K."/>
            <person name="Furuya K."/>
            <person name="Guo Y."/>
            <person name="Pidoux A."/>
            <person name="Chen H.M."/>
            <person name="Robbertse B."/>
            <person name="Goldberg J.M."/>
            <person name="Aoki K."/>
            <person name="Bayne E.H."/>
            <person name="Berlin A.M."/>
            <person name="Desjardins C.A."/>
            <person name="Dobbs E."/>
            <person name="Dukaj L."/>
            <person name="Fan L."/>
            <person name="FitzGerald M.G."/>
            <person name="French C."/>
            <person name="Gujja S."/>
            <person name="Hansen K."/>
            <person name="Keifenheim D."/>
            <person name="Levin J.Z."/>
            <person name="Mosher R.A."/>
            <person name="Mueller C.A."/>
            <person name="Pfiffner J."/>
            <person name="Priest M."/>
            <person name="Russ C."/>
            <person name="Smialowska A."/>
            <person name="Swoboda P."/>
            <person name="Sykes S.M."/>
            <person name="Vaughn M."/>
            <person name="Vengrova S."/>
            <person name="Yoder R."/>
            <person name="Zeng Q."/>
            <person name="Allshire R."/>
            <person name="Baulcombe D."/>
            <person name="Birren B.W."/>
            <person name="Brown W."/>
            <person name="Ekwall K."/>
            <person name="Kellis M."/>
            <person name="Leatherwood J."/>
            <person name="Levin H."/>
            <person name="Margalit H."/>
            <person name="Martienssen R."/>
            <person name="Nieduszynski C.A."/>
            <person name="Spatafora J.W."/>
            <person name="Friedman N."/>
            <person name="Dalgaard J.Z."/>
            <person name="Baumann P."/>
            <person name="Niki H."/>
            <person name="Regev A."/>
            <person name="Nusbaum C."/>
        </authorList>
    </citation>
    <scope>NUCLEOTIDE SEQUENCE [LARGE SCALE GENOMIC DNA]</scope>
    <source>
        <strain evidence="8">yFS275 / FY16936</strain>
    </source>
</reference>
<dbReference type="EMBL" id="KE651166">
    <property type="protein sequence ID" value="EEB05370.1"/>
    <property type="molecule type" value="Genomic_DNA"/>
</dbReference>
<evidence type="ECO:0000259" key="5">
    <source>
        <dbReference type="Pfam" id="PF23411"/>
    </source>
</evidence>
<dbReference type="InterPro" id="IPR057780">
    <property type="entry name" value="Beta-prop_Vps41"/>
</dbReference>
<evidence type="ECO:0000256" key="4">
    <source>
        <dbReference type="SAM" id="MobiDB-lite"/>
    </source>
</evidence>
<dbReference type="OrthoDB" id="244107at2759"/>
<dbReference type="GO" id="GO:0005770">
    <property type="term" value="C:late endosome"/>
    <property type="evidence" value="ECO:0000318"/>
    <property type="project" value="GO_Central"/>
</dbReference>